<name>A0A7W6CWP9_9HYPH</name>
<dbReference type="Proteomes" id="UP000528964">
    <property type="component" value="Unassembled WGS sequence"/>
</dbReference>
<accession>A0A7W6CWP9</accession>
<keyword evidence="2" id="KW-1185">Reference proteome</keyword>
<gene>
    <name evidence="1" type="ORF">GGR24_001151</name>
</gene>
<sequence>MNDTALLSAIDRAMRELQVIREAVASRPAPKVALLKALAEANGDSLFVAADVVSPPLTTSVPSLAAALDQCGARNARALGQLLSSLEGQEFGGLSVLRAGTDRAGILWQVVAVPSVR</sequence>
<protein>
    <submittedName>
        <fullName evidence="1">Uncharacterized protein</fullName>
    </submittedName>
</protein>
<dbReference type="AlphaFoldDB" id="A0A7W6CWP9"/>
<evidence type="ECO:0000313" key="1">
    <source>
        <dbReference type="EMBL" id="MBB3972518.1"/>
    </source>
</evidence>
<organism evidence="1 2">
    <name type="scientific">Hansschlegelia beijingensis</name>
    <dbReference type="NCBI Taxonomy" id="1133344"/>
    <lineage>
        <taxon>Bacteria</taxon>
        <taxon>Pseudomonadati</taxon>
        <taxon>Pseudomonadota</taxon>
        <taxon>Alphaproteobacteria</taxon>
        <taxon>Hyphomicrobiales</taxon>
        <taxon>Methylopilaceae</taxon>
        <taxon>Hansschlegelia</taxon>
    </lineage>
</organism>
<evidence type="ECO:0000313" key="2">
    <source>
        <dbReference type="Proteomes" id="UP000528964"/>
    </source>
</evidence>
<dbReference type="EMBL" id="JACIDR010000001">
    <property type="protein sequence ID" value="MBB3972518.1"/>
    <property type="molecule type" value="Genomic_DNA"/>
</dbReference>
<reference evidence="1 2" key="1">
    <citation type="submission" date="2020-08" db="EMBL/GenBank/DDBJ databases">
        <title>Genomic Encyclopedia of Type Strains, Phase IV (KMG-IV): sequencing the most valuable type-strain genomes for metagenomic binning, comparative biology and taxonomic classification.</title>
        <authorList>
            <person name="Goeker M."/>
        </authorList>
    </citation>
    <scope>NUCLEOTIDE SEQUENCE [LARGE SCALE GENOMIC DNA]</scope>
    <source>
        <strain evidence="1 2">DSM 25481</strain>
    </source>
</reference>
<proteinExistence type="predicted"/>
<dbReference type="RefSeq" id="WP_183394307.1">
    <property type="nucleotide sequence ID" value="NZ_JACIDR010000001.1"/>
</dbReference>
<comment type="caution">
    <text evidence="1">The sequence shown here is derived from an EMBL/GenBank/DDBJ whole genome shotgun (WGS) entry which is preliminary data.</text>
</comment>